<gene>
    <name evidence="1" type="ORF">K458DRAFT_22691</name>
</gene>
<keyword evidence="2" id="KW-1185">Reference proteome</keyword>
<evidence type="ECO:0000313" key="2">
    <source>
        <dbReference type="Proteomes" id="UP000799291"/>
    </source>
</evidence>
<dbReference type="AlphaFoldDB" id="A0A6G1J503"/>
<organism evidence="1 2">
    <name type="scientific">Lentithecium fluviatile CBS 122367</name>
    <dbReference type="NCBI Taxonomy" id="1168545"/>
    <lineage>
        <taxon>Eukaryota</taxon>
        <taxon>Fungi</taxon>
        <taxon>Dikarya</taxon>
        <taxon>Ascomycota</taxon>
        <taxon>Pezizomycotina</taxon>
        <taxon>Dothideomycetes</taxon>
        <taxon>Pleosporomycetidae</taxon>
        <taxon>Pleosporales</taxon>
        <taxon>Massarineae</taxon>
        <taxon>Lentitheciaceae</taxon>
        <taxon>Lentithecium</taxon>
    </lineage>
</organism>
<dbReference type="Proteomes" id="UP000799291">
    <property type="component" value="Unassembled WGS sequence"/>
</dbReference>
<sequence length="87" mass="9780">MVEGDANNQPVSRDRQADCVAAAFVNRGRTKASFVRKLLLSFAAPFDVDTTHKAPARVKLNSEKYRSCGRDRLRIGSHWRMPPIRAP</sequence>
<evidence type="ECO:0000313" key="1">
    <source>
        <dbReference type="EMBL" id="KAF2685315.1"/>
    </source>
</evidence>
<protein>
    <submittedName>
        <fullName evidence="1">Uncharacterized protein</fullName>
    </submittedName>
</protein>
<proteinExistence type="predicted"/>
<accession>A0A6G1J503</accession>
<dbReference type="EMBL" id="MU005579">
    <property type="protein sequence ID" value="KAF2685315.1"/>
    <property type="molecule type" value="Genomic_DNA"/>
</dbReference>
<name>A0A6G1J503_9PLEO</name>
<reference evidence="1" key="1">
    <citation type="journal article" date="2020" name="Stud. Mycol.">
        <title>101 Dothideomycetes genomes: a test case for predicting lifestyles and emergence of pathogens.</title>
        <authorList>
            <person name="Haridas S."/>
            <person name="Albert R."/>
            <person name="Binder M."/>
            <person name="Bloem J."/>
            <person name="Labutti K."/>
            <person name="Salamov A."/>
            <person name="Andreopoulos B."/>
            <person name="Baker S."/>
            <person name="Barry K."/>
            <person name="Bills G."/>
            <person name="Bluhm B."/>
            <person name="Cannon C."/>
            <person name="Castanera R."/>
            <person name="Culley D."/>
            <person name="Daum C."/>
            <person name="Ezra D."/>
            <person name="Gonzalez J."/>
            <person name="Henrissat B."/>
            <person name="Kuo A."/>
            <person name="Liang C."/>
            <person name="Lipzen A."/>
            <person name="Lutzoni F."/>
            <person name="Magnuson J."/>
            <person name="Mondo S."/>
            <person name="Nolan M."/>
            <person name="Ohm R."/>
            <person name="Pangilinan J."/>
            <person name="Park H.-J."/>
            <person name="Ramirez L."/>
            <person name="Alfaro M."/>
            <person name="Sun H."/>
            <person name="Tritt A."/>
            <person name="Yoshinaga Y."/>
            <person name="Zwiers L.-H."/>
            <person name="Turgeon B."/>
            <person name="Goodwin S."/>
            <person name="Spatafora J."/>
            <person name="Crous P."/>
            <person name="Grigoriev I."/>
        </authorList>
    </citation>
    <scope>NUCLEOTIDE SEQUENCE</scope>
    <source>
        <strain evidence="1">CBS 122367</strain>
    </source>
</reference>